<name>A0A7I8DM25_9FIRM</name>
<dbReference type="SUPFAM" id="SSF49373">
    <property type="entry name" value="Invasin/intimin cell-adhesion fragments"/>
    <property type="match status" value="2"/>
</dbReference>
<dbReference type="KEGG" id="acht:bsdcttw_13720"/>
<dbReference type="Gene3D" id="2.60.120.380">
    <property type="match status" value="2"/>
</dbReference>
<proteinExistence type="predicted"/>
<feature type="domain" description="BIG2" evidence="2">
    <location>
        <begin position="348"/>
        <end position="425"/>
    </location>
</feature>
<dbReference type="InterPro" id="IPR003343">
    <property type="entry name" value="Big_2"/>
</dbReference>
<dbReference type="SMART" id="SM00635">
    <property type="entry name" value="BID_2"/>
    <property type="match status" value="2"/>
</dbReference>
<reference evidence="3 4" key="2">
    <citation type="submission" date="2020-08" db="EMBL/GenBank/DDBJ databases">
        <authorList>
            <person name="Ueki A."/>
            <person name="Tonouchi A."/>
        </authorList>
    </citation>
    <scope>NUCLEOTIDE SEQUENCE [LARGE SCALE GENOMIC DNA]</scope>
    <source>
        <strain evidence="3 4">CTTW</strain>
    </source>
</reference>
<evidence type="ECO:0000256" key="1">
    <source>
        <dbReference type="SAM" id="SignalP"/>
    </source>
</evidence>
<reference evidence="3 4" key="1">
    <citation type="submission" date="2020-08" db="EMBL/GenBank/DDBJ databases">
        <title>Draft genome sequencing of an Anaerocolumna strain isolated from anoxic soil subjected to BSD treatment.</title>
        <authorList>
            <person name="Uek A."/>
            <person name="Tonouchi A."/>
        </authorList>
    </citation>
    <scope>NUCLEOTIDE SEQUENCE [LARGE SCALE GENOMIC DNA]</scope>
    <source>
        <strain evidence="3 4">CTTW</strain>
    </source>
</reference>
<organism evidence="3 4">
    <name type="scientific">Anaerocolumna chitinilytica</name>
    <dbReference type="NCBI Taxonomy" id="1727145"/>
    <lineage>
        <taxon>Bacteria</taxon>
        <taxon>Bacillati</taxon>
        <taxon>Bacillota</taxon>
        <taxon>Clostridia</taxon>
        <taxon>Lachnospirales</taxon>
        <taxon>Lachnospiraceae</taxon>
        <taxon>Anaerocolumna</taxon>
    </lineage>
</organism>
<dbReference type="AlphaFoldDB" id="A0A7I8DM25"/>
<dbReference type="RefSeq" id="WP_185258666.1">
    <property type="nucleotide sequence ID" value="NZ_AP023368.1"/>
</dbReference>
<dbReference type="Pfam" id="PF02368">
    <property type="entry name" value="Big_2"/>
    <property type="match status" value="2"/>
</dbReference>
<dbReference type="SUPFAM" id="SSF89260">
    <property type="entry name" value="Collagen-binding domain"/>
    <property type="match status" value="1"/>
</dbReference>
<dbReference type="EMBL" id="AP023368">
    <property type="protein sequence ID" value="BCJ98331.1"/>
    <property type="molecule type" value="Genomic_DNA"/>
</dbReference>
<feature type="signal peptide" evidence="1">
    <location>
        <begin position="1"/>
        <end position="29"/>
    </location>
</feature>
<protein>
    <recommendedName>
        <fullName evidence="2">BIG2 domain-containing protein</fullName>
    </recommendedName>
</protein>
<keyword evidence="4" id="KW-1185">Reference proteome</keyword>
<evidence type="ECO:0000313" key="4">
    <source>
        <dbReference type="Proteomes" id="UP000515703"/>
    </source>
</evidence>
<keyword evidence="1" id="KW-0732">Signal</keyword>
<evidence type="ECO:0000259" key="2">
    <source>
        <dbReference type="SMART" id="SM00635"/>
    </source>
</evidence>
<feature type="chain" id="PRO_5029575861" description="BIG2 domain-containing protein" evidence="1">
    <location>
        <begin position="30"/>
        <end position="428"/>
    </location>
</feature>
<accession>A0A7I8DM25</accession>
<dbReference type="Gene3D" id="2.60.40.1080">
    <property type="match status" value="2"/>
</dbReference>
<sequence>MKKQKYIKRIIITLLIICFTAGSVTPIKADNAIVPISLELNKDWLNVPATQEQTTSYYKIVLPKAGRLKVEVRPNYKVECSFMKEDLSKVYFKTTYSKDYYKYLDSGEYDKLDAVFEAGTYYYTVAGASPNGEYAIKASFQPANNTEVEPNQTFEQAMKLTGGTVTGVISEDDEVDFYSVEVGKNQTFVVMPANYNKGDNSQGSSFSYGTFVIYDSNHQEIYKPYMLLKPVSFNWEEGTYYIKVAKGNGSSPSIYNFDCMLIDKGSDKVQYTYFDNLHQYMYMNSSVTVKPVVLPELQVNNKFLWKSSNTKVATVSQAGKVTGIKPGVTVITATSKDNPALSIYYNLTVQSISLTFEKYNVSLKTGKKYTIKPKMLIGASKRITYSSANSKVATVSKTGVVTAKKTGTVKIKAQANGLTKYITIKVTK</sequence>
<dbReference type="InterPro" id="IPR008964">
    <property type="entry name" value="Invasin/intimin_cell_adhesion"/>
</dbReference>
<evidence type="ECO:0000313" key="3">
    <source>
        <dbReference type="EMBL" id="BCJ98331.1"/>
    </source>
</evidence>
<feature type="domain" description="BIG2" evidence="2">
    <location>
        <begin position="283"/>
        <end position="345"/>
    </location>
</feature>
<gene>
    <name evidence="3" type="ORF">bsdcttw_13720</name>
</gene>
<dbReference type="Proteomes" id="UP000515703">
    <property type="component" value="Chromosome"/>
</dbReference>